<dbReference type="GO" id="GO:0006281">
    <property type="term" value="P:DNA repair"/>
    <property type="evidence" value="ECO:0007669"/>
    <property type="project" value="TreeGrafter"/>
</dbReference>
<dbReference type="InterPro" id="IPR050155">
    <property type="entry name" value="HAD-like_hydrolase_sf"/>
</dbReference>
<dbReference type="Proteomes" id="UP000309128">
    <property type="component" value="Unassembled WGS sequence"/>
</dbReference>
<proteinExistence type="predicted"/>
<reference evidence="1 2" key="1">
    <citation type="submission" date="2019-05" db="EMBL/GenBank/DDBJ databases">
        <title>Draft genome sequence of Nonomuraea turkmeniaca DSM 43926.</title>
        <authorList>
            <person name="Saricaoglu S."/>
            <person name="Isik K."/>
        </authorList>
    </citation>
    <scope>NUCLEOTIDE SEQUENCE [LARGE SCALE GENOMIC DNA]</scope>
    <source>
        <strain evidence="1 2">DSM 43926</strain>
    </source>
</reference>
<dbReference type="PANTHER" id="PTHR43434">
    <property type="entry name" value="PHOSPHOGLYCOLATE PHOSPHATASE"/>
    <property type="match status" value="1"/>
</dbReference>
<dbReference type="InterPro" id="IPR023214">
    <property type="entry name" value="HAD_sf"/>
</dbReference>
<dbReference type="RefSeq" id="WP_138670549.1">
    <property type="nucleotide sequence ID" value="NZ_VCKY01000136.1"/>
</dbReference>
<accession>A0A5S4F7E9</accession>
<dbReference type="OrthoDB" id="4547358at2"/>
<protein>
    <submittedName>
        <fullName evidence="1">HAD family hydrolase</fullName>
    </submittedName>
</protein>
<dbReference type="SUPFAM" id="SSF56784">
    <property type="entry name" value="HAD-like"/>
    <property type="match status" value="1"/>
</dbReference>
<dbReference type="InterPro" id="IPR006439">
    <property type="entry name" value="HAD-SF_hydro_IA"/>
</dbReference>
<keyword evidence="1" id="KW-0378">Hydrolase</keyword>
<dbReference type="EMBL" id="VCKY01000136">
    <property type="protein sequence ID" value="TMR12382.1"/>
    <property type="molecule type" value="Genomic_DNA"/>
</dbReference>
<organism evidence="1 2">
    <name type="scientific">Nonomuraea turkmeniaca</name>
    <dbReference type="NCBI Taxonomy" id="103838"/>
    <lineage>
        <taxon>Bacteria</taxon>
        <taxon>Bacillati</taxon>
        <taxon>Actinomycetota</taxon>
        <taxon>Actinomycetes</taxon>
        <taxon>Streptosporangiales</taxon>
        <taxon>Streptosporangiaceae</taxon>
        <taxon>Nonomuraea</taxon>
    </lineage>
</organism>
<evidence type="ECO:0000313" key="1">
    <source>
        <dbReference type="EMBL" id="TMR12382.1"/>
    </source>
</evidence>
<comment type="caution">
    <text evidence="1">The sequence shown here is derived from an EMBL/GenBank/DDBJ whole genome shotgun (WGS) entry which is preliminary data.</text>
</comment>
<dbReference type="InterPro" id="IPR036412">
    <property type="entry name" value="HAD-like_sf"/>
</dbReference>
<dbReference type="Pfam" id="PF00702">
    <property type="entry name" value="Hydrolase"/>
    <property type="match status" value="1"/>
</dbReference>
<dbReference type="NCBIfam" id="TIGR01509">
    <property type="entry name" value="HAD-SF-IA-v3"/>
    <property type="match status" value="1"/>
</dbReference>
<keyword evidence="2" id="KW-1185">Reference proteome</keyword>
<dbReference type="GO" id="GO:0005829">
    <property type="term" value="C:cytosol"/>
    <property type="evidence" value="ECO:0007669"/>
    <property type="project" value="TreeGrafter"/>
</dbReference>
<dbReference type="AlphaFoldDB" id="A0A5S4F7E9"/>
<name>A0A5S4F7E9_9ACTN</name>
<sequence length="235" mass="25334">MTAHTGPLDAAQEAMRKAQCVLLDFDGPICDIFAGLPAPRVAASLRSFLAEHDVEIPPEVEAIEDPLAVFRFSRQLGPDMSRITRDMLTRLEVEAVQTARPTPGAADLIRQSKRLGKAVAVVSNNSTMAVTAYLQRTHLGEEIDYVSARVEPDPNLMKPDPHLVRHALERLAVKPSASVLVGDSETDMEVCKATGVVAVGYANRPGKASRLEAAGADHVVTSMTELLVTNSTETR</sequence>
<dbReference type="Gene3D" id="3.40.50.1000">
    <property type="entry name" value="HAD superfamily/HAD-like"/>
    <property type="match status" value="1"/>
</dbReference>
<evidence type="ECO:0000313" key="2">
    <source>
        <dbReference type="Proteomes" id="UP000309128"/>
    </source>
</evidence>
<dbReference type="PANTHER" id="PTHR43434:SF1">
    <property type="entry name" value="PHOSPHOGLYCOLATE PHOSPHATASE"/>
    <property type="match status" value="1"/>
</dbReference>
<dbReference type="GO" id="GO:0008967">
    <property type="term" value="F:phosphoglycolate phosphatase activity"/>
    <property type="evidence" value="ECO:0007669"/>
    <property type="project" value="TreeGrafter"/>
</dbReference>
<gene>
    <name evidence="1" type="ORF">ETD86_32905</name>
</gene>